<evidence type="ECO:0000256" key="1">
    <source>
        <dbReference type="SAM" id="MobiDB-lite"/>
    </source>
</evidence>
<organism evidence="2 3">
    <name type="scientific">Magnetospirillum sulfuroxidans</name>
    <dbReference type="NCBI Taxonomy" id="611300"/>
    <lineage>
        <taxon>Bacteria</taxon>
        <taxon>Pseudomonadati</taxon>
        <taxon>Pseudomonadota</taxon>
        <taxon>Alphaproteobacteria</taxon>
        <taxon>Rhodospirillales</taxon>
        <taxon>Rhodospirillaceae</taxon>
        <taxon>Magnetospirillum</taxon>
    </lineage>
</organism>
<reference evidence="2 3" key="1">
    <citation type="submission" date="2021-04" db="EMBL/GenBank/DDBJ databases">
        <title>Magnetospirillum sulfuroxidans sp. nov., a facultative chemolithoautotrophic sulfur-oxidizing alphaproteobacterium isolated from freshwater sediment and proposals for Paramagetospirillum gen. nov., and Magnetospirillaceae fam. nov.</title>
        <authorList>
            <person name="Koziaeva V."/>
            <person name="Geelhoed J.S."/>
            <person name="Sorokin D.Y."/>
            <person name="Grouzdev D.S."/>
        </authorList>
    </citation>
    <scope>NUCLEOTIDE SEQUENCE [LARGE SCALE GENOMIC DNA]</scope>
    <source>
        <strain evidence="2 3">J10</strain>
    </source>
</reference>
<comment type="caution">
    <text evidence="2">The sequence shown here is derived from an EMBL/GenBank/DDBJ whole genome shotgun (WGS) entry which is preliminary data.</text>
</comment>
<dbReference type="RefSeq" id="WP_211549990.1">
    <property type="nucleotide sequence ID" value="NZ_JAGTUF010000014.1"/>
</dbReference>
<protein>
    <submittedName>
        <fullName evidence="2">Uncharacterized protein</fullName>
    </submittedName>
</protein>
<proteinExistence type="predicted"/>
<sequence length="154" mass="15835">MGDLTTSSLDPRTAPLQIRPAASAAVRAADPSKERFEVGEKKVANQDNVAVEDQAQHFTVDADESGDFSSAPLQSRSASGGRGLLGAFTNFLAKIFTQGDGAADSAASTRLNGIGAYGRATSQTNANPLSGFASDVQAPGLPRLASGRILDLTI</sequence>
<accession>A0ABS5IEJ0</accession>
<evidence type="ECO:0000313" key="3">
    <source>
        <dbReference type="Proteomes" id="UP000680714"/>
    </source>
</evidence>
<keyword evidence="3" id="KW-1185">Reference proteome</keyword>
<gene>
    <name evidence="2" type="ORF">KEC16_14030</name>
</gene>
<dbReference type="EMBL" id="JAGTUF010000014">
    <property type="protein sequence ID" value="MBR9972839.1"/>
    <property type="molecule type" value="Genomic_DNA"/>
</dbReference>
<feature type="region of interest" description="Disordered" evidence="1">
    <location>
        <begin position="1"/>
        <end position="40"/>
    </location>
</feature>
<name>A0ABS5IEJ0_9PROT</name>
<feature type="compositionally biased region" description="Basic and acidic residues" evidence="1">
    <location>
        <begin position="30"/>
        <end position="40"/>
    </location>
</feature>
<evidence type="ECO:0000313" key="2">
    <source>
        <dbReference type="EMBL" id="MBR9972839.1"/>
    </source>
</evidence>
<feature type="compositionally biased region" description="Polar residues" evidence="1">
    <location>
        <begin position="1"/>
        <end position="10"/>
    </location>
</feature>
<dbReference type="Proteomes" id="UP000680714">
    <property type="component" value="Unassembled WGS sequence"/>
</dbReference>